<dbReference type="Pfam" id="PF12802">
    <property type="entry name" value="MarR_2"/>
    <property type="match status" value="1"/>
</dbReference>
<dbReference type="PANTHER" id="PTHR33164">
    <property type="entry name" value="TRANSCRIPTIONAL REGULATOR, MARR FAMILY"/>
    <property type="match status" value="1"/>
</dbReference>
<dbReference type="Gene3D" id="1.10.10.10">
    <property type="entry name" value="Winged helix-like DNA-binding domain superfamily/Winged helix DNA-binding domain"/>
    <property type="match status" value="1"/>
</dbReference>
<dbReference type="EMBL" id="BAAANN010000008">
    <property type="protein sequence ID" value="GAA1953983.1"/>
    <property type="molecule type" value="Genomic_DNA"/>
</dbReference>
<comment type="caution">
    <text evidence="2">The sequence shown here is derived from an EMBL/GenBank/DDBJ whole genome shotgun (WGS) entry which is preliminary data.</text>
</comment>
<keyword evidence="3" id="KW-1185">Reference proteome</keyword>
<sequence length="163" mass="17597">MERTEGGETAVHRERLLDGLRAFGASYTELTRRFAGFLGLHATDAAALAEILYAEDKGVPLSPARLAERVSLTSGATTNLLNRLERAGHVVRVRDQADRRVVTLRASPEIQGPAQEFFGGLLVDPIDALVSQYSPETLAEFEGFLARLRGTMSAVLAEDTTAG</sequence>
<dbReference type="InterPro" id="IPR036388">
    <property type="entry name" value="WH-like_DNA-bd_sf"/>
</dbReference>
<accession>A0ABN2QKN1</accession>
<organism evidence="2 3">
    <name type="scientific">Amycolatopsis minnesotensis</name>
    <dbReference type="NCBI Taxonomy" id="337894"/>
    <lineage>
        <taxon>Bacteria</taxon>
        <taxon>Bacillati</taxon>
        <taxon>Actinomycetota</taxon>
        <taxon>Actinomycetes</taxon>
        <taxon>Pseudonocardiales</taxon>
        <taxon>Pseudonocardiaceae</taxon>
        <taxon>Amycolatopsis</taxon>
    </lineage>
</organism>
<dbReference type="InterPro" id="IPR000835">
    <property type="entry name" value="HTH_MarR-typ"/>
</dbReference>
<evidence type="ECO:0000313" key="2">
    <source>
        <dbReference type="EMBL" id="GAA1953983.1"/>
    </source>
</evidence>
<evidence type="ECO:0000259" key="1">
    <source>
        <dbReference type="PROSITE" id="PS50995"/>
    </source>
</evidence>
<dbReference type="PANTHER" id="PTHR33164:SF106">
    <property type="entry name" value="TRANSCRIPTIONAL REGULATORY PROTEIN"/>
    <property type="match status" value="1"/>
</dbReference>
<proteinExistence type="predicted"/>
<dbReference type="SUPFAM" id="SSF46785">
    <property type="entry name" value="Winged helix' DNA-binding domain"/>
    <property type="match status" value="1"/>
</dbReference>
<dbReference type="RefSeq" id="WP_344416828.1">
    <property type="nucleotide sequence ID" value="NZ_BAAANN010000008.1"/>
</dbReference>
<dbReference type="Proteomes" id="UP001501116">
    <property type="component" value="Unassembled WGS sequence"/>
</dbReference>
<dbReference type="InterPro" id="IPR039422">
    <property type="entry name" value="MarR/SlyA-like"/>
</dbReference>
<name>A0ABN2QKN1_9PSEU</name>
<dbReference type="SMART" id="SM00347">
    <property type="entry name" value="HTH_MARR"/>
    <property type="match status" value="1"/>
</dbReference>
<feature type="domain" description="HTH marR-type" evidence="1">
    <location>
        <begin position="13"/>
        <end position="150"/>
    </location>
</feature>
<evidence type="ECO:0000313" key="3">
    <source>
        <dbReference type="Proteomes" id="UP001501116"/>
    </source>
</evidence>
<reference evidence="2 3" key="1">
    <citation type="journal article" date="2019" name="Int. J. Syst. Evol. Microbiol.">
        <title>The Global Catalogue of Microorganisms (GCM) 10K type strain sequencing project: providing services to taxonomists for standard genome sequencing and annotation.</title>
        <authorList>
            <consortium name="The Broad Institute Genomics Platform"/>
            <consortium name="The Broad Institute Genome Sequencing Center for Infectious Disease"/>
            <person name="Wu L."/>
            <person name="Ma J."/>
        </authorList>
    </citation>
    <scope>NUCLEOTIDE SEQUENCE [LARGE SCALE GENOMIC DNA]</scope>
    <source>
        <strain evidence="2 3">JCM 14545</strain>
    </source>
</reference>
<gene>
    <name evidence="2" type="ORF">GCM10009754_24140</name>
</gene>
<dbReference type="InterPro" id="IPR036390">
    <property type="entry name" value="WH_DNA-bd_sf"/>
</dbReference>
<dbReference type="PROSITE" id="PS50995">
    <property type="entry name" value="HTH_MARR_2"/>
    <property type="match status" value="1"/>
</dbReference>
<protein>
    <submittedName>
        <fullName evidence="2">MarR family winged helix-turn-helix transcriptional regulator</fullName>
    </submittedName>
</protein>